<keyword evidence="5 11" id="KW-0808">Transferase</keyword>
<keyword evidence="7" id="KW-0274">FAD</keyword>
<dbReference type="PANTHER" id="PTHR30040:SF2">
    <property type="entry name" value="FAD:PROTEIN FMN TRANSFERASE"/>
    <property type="match status" value="1"/>
</dbReference>
<evidence type="ECO:0000313" key="12">
    <source>
        <dbReference type="Proteomes" id="UP001501821"/>
    </source>
</evidence>
<keyword evidence="6" id="KW-0479">Metal-binding</keyword>
<dbReference type="EC" id="2.7.1.180" evidence="2"/>
<organism evidence="11 12">
    <name type="scientific">Nocardioides panacisoli</name>
    <dbReference type="NCBI Taxonomy" id="627624"/>
    <lineage>
        <taxon>Bacteria</taxon>
        <taxon>Bacillati</taxon>
        <taxon>Actinomycetota</taxon>
        <taxon>Actinomycetes</taxon>
        <taxon>Propionibacteriales</taxon>
        <taxon>Nocardioidaceae</taxon>
        <taxon>Nocardioides</taxon>
    </lineage>
</organism>
<comment type="cofactor">
    <cofactor evidence="1">
        <name>Mg(2+)</name>
        <dbReference type="ChEBI" id="CHEBI:18420"/>
    </cofactor>
</comment>
<evidence type="ECO:0000256" key="4">
    <source>
        <dbReference type="ARBA" id="ARBA00022630"/>
    </source>
</evidence>
<keyword evidence="8" id="KW-0460">Magnesium</keyword>
<proteinExistence type="predicted"/>
<evidence type="ECO:0000256" key="2">
    <source>
        <dbReference type="ARBA" id="ARBA00011955"/>
    </source>
</evidence>
<keyword evidence="4" id="KW-0285">Flavoprotein</keyword>
<evidence type="ECO:0000313" key="11">
    <source>
        <dbReference type="EMBL" id="GAA3803153.1"/>
    </source>
</evidence>
<dbReference type="InterPro" id="IPR024932">
    <property type="entry name" value="ApbE"/>
</dbReference>
<keyword evidence="12" id="KW-1185">Reference proteome</keyword>
<evidence type="ECO:0000256" key="1">
    <source>
        <dbReference type="ARBA" id="ARBA00001946"/>
    </source>
</evidence>
<evidence type="ECO:0000256" key="3">
    <source>
        <dbReference type="ARBA" id="ARBA00016337"/>
    </source>
</evidence>
<evidence type="ECO:0000256" key="7">
    <source>
        <dbReference type="ARBA" id="ARBA00022827"/>
    </source>
</evidence>
<sequence>MTAAEVVPAPARRRVLQVMGTAVSLAIRGEHADGPLADEAWAGAVRVLEEADAVFSTYRLDSPVSRWRRGELALVDCPPEVAEVLDLAEQARIESHGAFDVEYGGEGALPDPAGVVKGWAVQRAADLLAELPGTDFCLSAGGDMVCRTAVPGAQPWRIGIEDPRNTKRLVATVPVWNGAVATSGTAQRGAHILDPRTGLPADRLLQVTVLAPDLVRADVDATAAFVLGDRAESWLAGRGRTAVVVPAVGEAVVVGGGESSVDR</sequence>
<dbReference type="Proteomes" id="UP001501821">
    <property type="component" value="Unassembled WGS sequence"/>
</dbReference>
<accession>A0ABP7HXY7</accession>
<evidence type="ECO:0000256" key="6">
    <source>
        <dbReference type="ARBA" id="ARBA00022723"/>
    </source>
</evidence>
<protein>
    <recommendedName>
        <fullName evidence="3">FAD:protein FMN transferase</fullName>
        <ecNumber evidence="2">2.7.1.180</ecNumber>
    </recommendedName>
    <alternativeName>
        <fullName evidence="9">Flavin transferase</fullName>
    </alternativeName>
</protein>
<dbReference type="EMBL" id="BAABAH010000001">
    <property type="protein sequence ID" value="GAA3803153.1"/>
    <property type="molecule type" value="Genomic_DNA"/>
</dbReference>
<evidence type="ECO:0000256" key="10">
    <source>
        <dbReference type="ARBA" id="ARBA00048540"/>
    </source>
</evidence>
<dbReference type="SUPFAM" id="SSF143631">
    <property type="entry name" value="ApbE-like"/>
    <property type="match status" value="1"/>
</dbReference>
<comment type="caution">
    <text evidence="11">The sequence shown here is derived from an EMBL/GenBank/DDBJ whole genome shotgun (WGS) entry which is preliminary data.</text>
</comment>
<dbReference type="GO" id="GO:0016740">
    <property type="term" value="F:transferase activity"/>
    <property type="evidence" value="ECO:0007669"/>
    <property type="project" value="UniProtKB-KW"/>
</dbReference>
<gene>
    <name evidence="11" type="ORF">GCM10022242_02660</name>
</gene>
<dbReference type="Pfam" id="PF02424">
    <property type="entry name" value="ApbE"/>
    <property type="match status" value="2"/>
</dbReference>
<dbReference type="PANTHER" id="PTHR30040">
    <property type="entry name" value="THIAMINE BIOSYNTHESIS LIPOPROTEIN APBE"/>
    <property type="match status" value="1"/>
</dbReference>
<reference evidence="12" key="1">
    <citation type="journal article" date="2019" name="Int. J. Syst. Evol. Microbiol.">
        <title>The Global Catalogue of Microorganisms (GCM) 10K type strain sequencing project: providing services to taxonomists for standard genome sequencing and annotation.</title>
        <authorList>
            <consortium name="The Broad Institute Genomics Platform"/>
            <consortium name="The Broad Institute Genome Sequencing Center for Infectious Disease"/>
            <person name="Wu L."/>
            <person name="Ma J."/>
        </authorList>
    </citation>
    <scope>NUCLEOTIDE SEQUENCE [LARGE SCALE GENOMIC DNA]</scope>
    <source>
        <strain evidence="12">JCM 16953</strain>
    </source>
</reference>
<name>A0ABP7HXY7_9ACTN</name>
<dbReference type="InterPro" id="IPR003374">
    <property type="entry name" value="ApbE-like_sf"/>
</dbReference>
<dbReference type="Gene3D" id="3.10.520.10">
    <property type="entry name" value="ApbE-like domains"/>
    <property type="match status" value="2"/>
</dbReference>
<comment type="catalytic activity">
    <reaction evidence="10">
        <text>L-threonyl-[protein] + FAD = FMN-L-threonyl-[protein] + AMP + H(+)</text>
        <dbReference type="Rhea" id="RHEA:36847"/>
        <dbReference type="Rhea" id="RHEA-COMP:11060"/>
        <dbReference type="Rhea" id="RHEA-COMP:11061"/>
        <dbReference type="ChEBI" id="CHEBI:15378"/>
        <dbReference type="ChEBI" id="CHEBI:30013"/>
        <dbReference type="ChEBI" id="CHEBI:57692"/>
        <dbReference type="ChEBI" id="CHEBI:74257"/>
        <dbReference type="ChEBI" id="CHEBI:456215"/>
        <dbReference type="EC" id="2.7.1.180"/>
    </reaction>
</comment>
<evidence type="ECO:0000256" key="8">
    <source>
        <dbReference type="ARBA" id="ARBA00022842"/>
    </source>
</evidence>
<evidence type="ECO:0000256" key="9">
    <source>
        <dbReference type="ARBA" id="ARBA00031306"/>
    </source>
</evidence>
<evidence type="ECO:0000256" key="5">
    <source>
        <dbReference type="ARBA" id="ARBA00022679"/>
    </source>
</evidence>
<dbReference type="RefSeq" id="WP_344771965.1">
    <property type="nucleotide sequence ID" value="NZ_BAABAH010000001.1"/>
</dbReference>